<dbReference type="InterPro" id="IPR022687">
    <property type="entry name" value="HTH_DTXR"/>
</dbReference>
<dbReference type="SUPFAM" id="SSF46785">
    <property type="entry name" value="Winged helix' DNA-binding domain"/>
    <property type="match status" value="1"/>
</dbReference>
<dbReference type="PANTHER" id="PTHR33238">
    <property type="entry name" value="IRON (METAL) DEPENDENT REPRESSOR, DTXR FAMILY"/>
    <property type="match status" value="1"/>
</dbReference>
<dbReference type="GO" id="GO:0003700">
    <property type="term" value="F:DNA-binding transcription factor activity"/>
    <property type="evidence" value="ECO:0007669"/>
    <property type="project" value="InterPro"/>
</dbReference>
<comment type="subcellular location">
    <subcellularLocation>
        <location evidence="1">Cytoplasm</location>
    </subcellularLocation>
</comment>
<dbReference type="InterPro" id="IPR036388">
    <property type="entry name" value="WH-like_DNA-bd_sf"/>
</dbReference>
<proteinExistence type="inferred from homology"/>
<accession>A0A2S8SPZ2</accession>
<dbReference type="GO" id="GO:0046914">
    <property type="term" value="F:transition metal ion binding"/>
    <property type="evidence" value="ECO:0007669"/>
    <property type="project" value="InterPro"/>
</dbReference>
<dbReference type="PROSITE" id="PS50944">
    <property type="entry name" value="HTH_DTXR"/>
    <property type="match status" value="1"/>
</dbReference>
<evidence type="ECO:0000256" key="3">
    <source>
        <dbReference type="ARBA" id="ARBA00011738"/>
    </source>
</evidence>
<keyword evidence="16" id="KW-1185">Reference proteome</keyword>
<dbReference type="InterPro" id="IPR038157">
    <property type="entry name" value="FeoA_core_dom"/>
</dbReference>
<evidence type="ECO:0000256" key="13">
    <source>
        <dbReference type="ARBA" id="ARBA00032593"/>
    </source>
</evidence>
<dbReference type="InterPro" id="IPR036421">
    <property type="entry name" value="Fe_dep_repressor_sf"/>
</dbReference>
<keyword evidence="6" id="KW-0678">Repressor</keyword>
<name>A0A2S8SPZ2_9BACT</name>
<evidence type="ECO:0000259" key="14">
    <source>
        <dbReference type="PROSITE" id="PS50944"/>
    </source>
</evidence>
<dbReference type="Pfam" id="PF01325">
    <property type="entry name" value="Fe_dep_repress"/>
    <property type="match status" value="1"/>
</dbReference>
<evidence type="ECO:0000256" key="9">
    <source>
        <dbReference type="ARBA" id="ARBA00023159"/>
    </source>
</evidence>
<feature type="domain" description="HTH dtxR-type" evidence="14">
    <location>
        <begin position="14"/>
        <end position="76"/>
    </location>
</feature>
<protein>
    <recommendedName>
        <fullName evidence="4">Transcriptional regulator MntR</fullName>
    </recommendedName>
    <alternativeName>
        <fullName evidence="13">Manganese transport regulator</fullName>
    </alternativeName>
</protein>
<dbReference type="GO" id="GO:0005737">
    <property type="term" value="C:cytoplasm"/>
    <property type="evidence" value="ECO:0007669"/>
    <property type="project" value="UniProtKB-SubCell"/>
</dbReference>
<dbReference type="EMBL" id="NIGF01000019">
    <property type="protein sequence ID" value="PQV62867.1"/>
    <property type="molecule type" value="Genomic_DNA"/>
</dbReference>
<dbReference type="AlphaFoldDB" id="A0A2S8SPZ2"/>
<comment type="subunit">
    <text evidence="3">Homodimer.</text>
</comment>
<keyword evidence="10" id="KW-0804">Transcription</keyword>
<dbReference type="GO" id="GO:0046983">
    <property type="term" value="F:protein dimerization activity"/>
    <property type="evidence" value="ECO:0007669"/>
    <property type="project" value="InterPro"/>
</dbReference>
<dbReference type="InterPro" id="IPR036390">
    <property type="entry name" value="WH_DNA-bd_sf"/>
</dbReference>
<comment type="function">
    <text evidence="12">In the presence of manganese, represses expression of mntH and mntS. Up-regulates expression of mntP.</text>
</comment>
<comment type="similarity">
    <text evidence="2">Belongs to the DtxR/MntR family.</text>
</comment>
<keyword evidence="9" id="KW-0010">Activator</keyword>
<evidence type="ECO:0000256" key="2">
    <source>
        <dbReference type="ARBA" id="ARBA00007871"/>
    </source>
</evidence>
<dbReference type="InterPro" id="IPR050536">
    <property type="entry name" value="DtxR_MntR_Metal-Reg"/>
</dbReference>
<dbReference type="SUPFAM" id="SSF47979">
    <property type="entry name" value="Iron-dependent repressor protein, dimerization domain"/>
    <property type="match status" value="1"/>
</dbReference>
<keyword evidence="5" id="KW-0963">Cytoplasm</keyword>
<evidence type="ECO:0000256" key="1">
    <source>
        <dbReference type="ARBA" id="ARBA00004496"/>
    </source>
</evidence>
<evidence type="ECO:0000256" key="8">
    <source>
        <dbReference type="ARBA" id="ARBA00023125"/>
    </source>
</evidence>
<evidence type="ECO:0000256" key="12">
    <source>
        <dbReference type="ARBA" id="ARBA00025185"/>
    </source>
</evidence>
<sequence>MRKTDSQPLGRAPLSAAVEDYLKAIHALREDGLEVVSTQSIANRLQVAPPSATAMLKKLDALGLAHHEPYRGVELSAAGEKIALEIVRHHRIIETFLAEILGLDWDCVHDEAERLEHVLSERVEAAMMRKLGNPTRDPHGAPIPGERGELTRVAEIRLSEVEAGFAGQISRVEDENSAILRHLRELGLQVGTRFEILRAEAVEGILKLRLENEEINQSREITESREITLGIDPAARVWVEKEAV</sequence>
<dbReference type="InterPro" id="IPR022689">
    <property type="entry name" value="Iron_dep_repressor"/>
</dbReference>
<keyword evidence="7" id="KW-0805">Transcription regulation</keyword>
<dbReference type="SMART" id="SM00899">
    <property type="entry name" value="FeoA"/>
    <property type="match status" value="1"/>
</dbReference>
<keyword evidence="11" id="KW-0464">Manganese</keyword>
<evidence type="ECO:0000313" key="15">
    <source>
        <dbReference type="EMBL" id="PQV62867.1"/>
    </source>
</evidence>
<gene>
    <name evidence="15" type="ORF">B1R32_1197</name>
</gene>
<comment type="caution">
    <text evidence="15">The sequence shown here is derived from an EMBL/GenBank/DDBJ whole genome shotgun (WGS) entry which is preliminary data.</text>
</comment>
<dbReference type="InterPro" id="IPR007167">
    <property type="entry name" value="Fe-transptr_FeoA-like"/>
</dbReference>
<keyword evidence="8" id="KW-0238">DNA-binding</keyword>
<dbReference type="Pfam" id="PF04023">
    <property type="entry name" value="FeoA"/>
    <property type="match status" value="1"/>
</dbReference>
<evidence type="ECO:0000313" key="16">
    <source>
        <dbReference type="Proteomes" id="UP000237684"/>
    </source>
</evidence>
<dbReference type="GO" id="GO:0003677">
    <property type="term" value="F:DNA binding"/>
    <property type="evidence" value="ECO:0007669"/>
    <property type="project" value="UniProtKB-KW"/>
</dbReference>
<dbReference type="SMART" id="SM00529">
    <property type="entry name" value="HTH_DTXR"/>
    <property type="match status" value="1"/>
</dbReference>
<dbReference type="RefSeq" id="WP_106380960.1">
    <property type="nucleotide sequence ID" value="NZ_NIGF01000019.1"/>
</dbReference>
<evidence type="ECO:0000256" key="11">
    <source>
        <dbReference type="ARBA" id="ARBA00023211"/>
    </source>
</evidence>
<dbReference type="InterPro" id="IPR001367">
    <property type="entry name" value="Fe_dep_repressor"/>
</dbReference>
<dbReference type="InParanoid" id="A0A2S8SPZ2"/>
<dbReference type="Gene3D" id="2.30.30.90">
    <property type="match status" value="1"/>
</dbReference>
<evidence type="ECO:0000256" key="5">
    <source>
        <dbReference type="ARBA" id="ARBA00022490"/>
    </source>
</evidence>
<evidence type="ECO:0000256" key="10">
    <source>
        <dbReference type="ARBA" id="ARBA00023163"/>
    </source>
</evidence>
<dbReference type="Pfam" id="PF02742">
    <property type="entry name" value="Fe_dep_repr_C"/>
    <property type="match status" value="1"/>
</dbReference>
<dbReference type="PANTHER" id="PTHR33238:SF11">
    <property type="entry name" value="TRANSCRIPTIONAL REGULATOR MNTR"/>
    <property type="match status" value="1"/>
</dbReference>
<reference evidence="15 16" key="1">
    <citation type="journal article" date="2018" name="Syst. Appl. Microbiol.">
        <title>Abditibacterium utsteinense sp. nov., the first cultivated member of candidate phylum FBP, isolated from ice-free Antarctic soil samples.</title>
        <authorList>
            <person name="Tahon G."/>
            <person name="Tytgat B."/>
            <person name="Lebbe L."/>
            <person name="Carlier A."/>
            <person name="Willems A."/>
        </authorList>
    </citation>
    <scope>NUCLEOTIDE SEQUENCE [LARGE SCALE GENOMIC DNA]</scope>
    <source>
        <strain evidence="15 16">LMG 29911</strain>
    </source>
</reference>
<dbReference type="OrthoDB" id="9791355at2"/>
<organism evidence="15 16">
    <name type="scientific">Abditibacterium utsteinense</name>
    <dbReference type="NCBI Taxonomy" id="1960156"/>
    <lineage>
        <taxon>Bacteria</taxon>
        <taxon>Pseudomonadati</taxon>
        <taxon>Abditibacteriota</taxon>
        <taxon>Abditibacteriia</taxon>
        <taxon>Abditibacteriales</taxon>
        <taxon>Abditibacteriaceae</taxon>
        <taxon>Abditibacterium</taxon>
    </lineage>
</organism>
<dbReference type="Proteomes" id="UP000237684">
    <property type="component" value="Unassembled WGS sequence"/>
</dbReference>
<evidence type="ECO:0000256" key="4">
    <source>
        <dbReference type="ARBA" id="ARBA00022386"/>
    </source>
</evidence>
<dbReference type="Gene3D" id="1.10.10.10">
    <property type="entry name" value="Winged helix-like DNA-binding domain superfamily/Winged helix DNA-binding domain"/>
    <property type="match status" value="1"/>
</dbReference>
<evidence type="ECO:0000256" key="7">
    <source>
        <dbReference type="ARBA" id="ARBA00023015"/>
    </source>
</evidence>
<evidence type="ECO:0000256" key="6">
    <source>
        <dbReference type="ARBA" id="ARBA00022491"/>
    </source>
</evidence>